<protein>
    <recommendedName>
        <fullName evidence="3">FeS cluster biogenesis domain-containing protein</fullName>
    </recommendedName>
</protein>
<evidence type="ECO:0000313" key="2">
    <source>
        <dbReference type="Proteomes" id="UP000002294"/>
    </source>
</evidence>
<reference evidence="1 2" key="1">
    <citation type="journal article" date="2009" name="Stand. Genomic Sci.">
        <title>Complete genome sequence of Anaerococcus prevotii type strain (PC1).</title>
        <authorList>
            <person name="Labutti K."/>
            <person name="Pukall R."/>
            <person name="Steenblock K."/>
            <person name="Glavina Del Rio T."/>
            <person name="Tice H."/>
            <person name="Copeland A."/>
            <person name="Cheng J.F."/>
            <person name="Lucas S."/>
            <person name="Chen F."/>
            <person name="Nolan M."/>
            <person name="Bruce D."/>
            <person name="Goodwin L."/>
            <person name="Pitluck S."/>
            <person name="Ivanova N."/>
            <person name="Mavromatis K."/>
            <person name="Ovchinnikova G."/>
            <person name="Pati A."/>
            <person name="Chen A."/>
            <person name="Palaniappan K."/>
            <person name="Land M."/>
            <person name="Hauser L."/>
            <person name="Chang Y.J."/>
            <person name="Jeffries C.D."/>
            <person name="Chain P."/>
            <person name="Saunders E."/>
            <person name="Brettin T."/>
            <person name="Detter J.C."/>
            <person name="Han C."/>
            <person name="Goker M."/>
            <person name="Bristow J."/>
            <person name="Eisen J.A."/>
            <person name="Markowitz V."/>
            <person name="Hugenholtz P."/>
            <person name="Kyrpides N.C."/>
            <person name="Klenk H.P."/>
            <person name="Lapidus A."/>
        </authorList>
    </citation>
    <scope>NUCLEOTIDE SEQUENCE [LARGE SCALE GENOMIC DNA]</scope>
    <source>
        <strain evidence="2">ATCC 9321 / DSM 20548 / JCM 6508 / NCTC 11806 / PC1</strain>
    </source>
</reference>
<evidence type="ECO:0000313" key="1">
    <source>
        <dbReference type="EMBL" id="ACV28646.1"/>
    </source>
</evidence>
<dbReference type="RefSeq" id="WP_015777556.1">
    <property type="nucleotide sequence ID" value="NC_013171.1"/>
</dbReference>
<organism evidence="1 2">
    <name type="scientific">Anaerococcus prevotii (strain ATCC 9321 / DSM 20548 / JCM 6508 / NCTC 11806 / PC1)</name>
    <name type="common">Peptostreptococcus prevotii</name>
    <name type="synonym">Peptococcus prevotii</name>
    <dbReference type="NCBI Taxonomy" id="525919"/>
    <lineage>
        <taxon>Bacteria</taxon>
        <taxon>Bacillati</taxon>
        <taxon>Bacillota</taxon>
        <taxon>Tissierellia</taxon>
        <taxon>Tissierellales</taxon>
        <taxon>Peptoniphilaceae</taxon>
        <taxon>Anaerococcus</taxon>
    </lineage>
</organism>
<dbReference type="STRING" id="525919.Apre_0604"/>
<dbReference type="OrthoDB" id="1698098at2"/>
<dbReference type="AlphaFoldDB" id="C7RGN5"/>
<accession>C7RGN5</accession>
<dbReference type="eggNOG" id="ENOG5034BP6">
    <property type="taxonomic scope" value="Bacteria"/>
</dbReference>
<proteinExistence type="predicted"/>
<evidence type="ECO:0008006" key="3">
    <source>
        <dbReference type="Google" id="ProtNLM"/>
    </source>
</evidence>
<keyword evidence="2" id="KW-1185">Reference proteome</keyword>
<gene>
    <name evidence="1" type="ordered locus">Apre_0604</name>
</gene>
<dbReference type="EMBL" id="CP001708">
    <property type="protein sequence ID" value="ACV28646.1"/>
    <property type="molecule type" value="Genomic_DNA"/>
</dbReference>
<name>C7RGN5_ANAPD</name>
<dbReference type="KEGG" id="apr:Apre_0604"/>
<dbReference type="Proteomes" id="UP000002294">
    <property type="component" value="Chromosome"/>
</dbReference>
<sequence>MKFILDNKAKALVEKKQIKEIFINPDLDQKASCCGIGSIDIVILTKEDDKHRYKLQETDDLDIYYNPNLAMYIDEDLIISAFFRKLYVKNEINPIEK</sequence>
<dbReference type="HOGENOM" id="CLU_2340699_0_0_9"/>